<evidence type="ECO:0000313" key="1">
    <source>
        <dbReference type="EMBL" id="GJE86407.1"/>
    </source>
</evidence>
<organism evidence="1 2">
    <name type="scientific">Phanerochaete sordida</name>
    <dbReference type="NCBI Taxonomy" id="48140"/>
    <lineage>
        <taxon>Eukaryota</taxon>
        <taxon>Fungi</taxon>
        <taxon>Dikarya</taxon>
        <taxon>Basidiomycota</taxon>
        <taxon>Agaricomycotina</taxon>
        <taxon>Agaricomycetes</taxon>
        <taxon>Polyporales</taxon>
        <taxon>Phanerochaetaceae</taxon>
        <taxon>Phanerochaete</taxon>
    </lineage>
</organism>
<gene>
    <name evidence="1" type="ORF">PsYK624_024870</name>
</gene>
<comment type="caution">
    <text evidence="1">The sequence shown here is derived from an EMBL/GenBank/DDBJ whole genome shotgun (WGS) entry which is preliminary data.</text>
</comment>
<dbReference type="EMBL" id="BPQB01000004">
    <property type="protein sequence ID" value="GJE86407.1"/>
    <property type="molecule type" value="Genomic_DNA"/>
</dbReference>
<name>A0A9P3FZZ7_9APHY</name>
<evidence type="ECO:0000313" key="2">
    <source>
        <dbReference type="Proteomes" id="UP000703269"/>
    </source>
</evidence>
<reference evidence="1 2" key="1">
    <citation type="submission" date="2021-08" db="EMBL/GenBank/DDBJ databases">
        <title>Draft Genome Sequence of Phanerochaete sordida strain YK-624.</title>
        <authorList>
            <person name="Mori T."/>
            <person name="Dohra H."/>
            <person name="Suzuki T."/>
            <person name="Kawagishi H."/>
            <person name="Hirai H."/>
        </authorList>
    </citation>
    <scope>NUCLEOTIDE SEQUENCE [LARGE SCALE GENOMIC DNA]</scope>
    <source>
        <strain evidence="1 2">YK-624</strain>
    </source>
</reference>
<proteinExistence type="predicted"/>
<dbReference type="Proteomes" id="UP000703269">
    <property type="component" value="Unassembled WGS sequence"/>
</dbReference>
<keyword evidence="2" id="KW-1185">Reference proteome</keyword>
<accession>A0A9P3FZZ7</accession>
<dbReference type="AlphaFoldDB" id="A0A9P3FZZ7"/>
<protein>
    <submittedName>
        <fullName evidence="1">Uncharacterized protein</fullName>
    </submittedName>
</protein>
<sequence length="247" mass="27666">MSAIDAPFVHSLELNVGVVEGVGLEGIDRLCQRDMLPPLPLSAATHLSVSIFANDATLLPSQVVIEGSNMDYPSRGFELDWLCSRDDPVADMQTIYSILDTLCRQTGPCLQTLTLDIGFDVQHDLGDIPLHLPFVRHVTLRRSTVAIWVAQNSCSAPAAPTTTQWTELEEVVLDECVMKASTMLDFVDWCNNCFKNPTNKLRTLRIPQVTVKVNSDEVADEVLARVRSMREHDIILDCPDIHFWYRD</sequence>